<keyword evidence="3" id="KW-1185">Reference proteome</keyword>
<dbReference type="Proteomes" id="UP000218267">
    <property type="component" value="Chromosome"/>
</dbReference>
<dbReference type="AlphaFoldDB" id="A0A1Y1CPW8"/>
<evidence type="ECO:0000313" key="2">
    <source>
        <dbReference type="EMBL" id="BAX82467.1"/>
    </source>
</evidence>
<dbReference type="EMBL" id="AP018042">
    <property type="protein sequence ID" value="BAX82467.1"/>
    <property type="molecule type" value="Genomic_DNA"/>
</dbReference>
<name>A0A1Y1CPW8_9BACT</name>
<sequence length="163" mass="18312">MDLTTTVVGLSMLGLFIVPIAIMSSKKKKKDQVLLLKLKSLASQNNCEISNYDVESEFAIGIANSKDFVFFVRKIAQSEKLLDACIPLIEIKECLLQSAKRTVKLQKSSVMVTDKLELVFQPEKKDKTAFTCLLYDSEINPQLVNEILIGQKWVSIINEAIKN</sequence>
<organism evidence="2 3">
    <name type="scientific">Labilibaculum antarcticum</name>
    <dbReference type="NCBI Taxonomy" id="1717717"/>
    <lineage>
        <taxon>Bacteria</taxon>
        <taxon>Pseudomonadati</taxon>
        <taxon>Bacteroidota</taxon>
        <taxon>Bacteroidia</taxon>
        <taxon>Marinilabiliales</taxon>
        <taxon>Marinifilaceae</taxon>
        <taxon>Labilibaculum</taxon>
    </lineage>
</organism>
<protein>
    <submittedName>
        <fullName evidence="2">Uncharacterized protein</fullName>
    </submittedName>
</protein>
<dbReference type="OrthoDB" id="1524706at2"/>
<feature type="transmembrane region" description="Helical" evidence="1">
    <location>
        <begin position="6"/>
        <end position="24"/>
    </location>
</feature>
<evidence type="ECO:0000313" key="3">
    <source>
        <dbReference type="Proteomes" id="UP000218267"/>
    </source>
</evidence>
<dbReference type="RefSeq" id="WP_096432813.1">
    <property type="nucleotide sequence ID" value="NZ_AP018042.1"/>
</dbReference>
<reference evidence="3" key="2">
    <citation type="journal article" date="2020" name="Antonie Van Leeuwenhoek">
        <title>Labilibaculum antarcticum sp. nov., a novel facultative anaerobic, psychrotorelant bacterium isolated from marine sediment of Antarctica.</title>
        <authorList>
            <person name="Watanabe M."/>
            <person name="Kojima H."/>
            <person name="Fukui M."/>
        </authorList>
    </citation>
    <scope>NUCLEOTIDE SEQUENCE [LARGE SCALE GENOMIC DNA]</scope>
    <source>
        <strain evidence="3">SPP2</strain>
    </source>
</reference>
<keyword evidence="1" id="KW-0472">Membrane</keyword>
<gene>
    <name evidence="2" type="ORF">ALGA_4176</name>
</gene>
<reference evidence="2 3" key="1">
    <citation type="journal article" date="2018" name="Mar. Genomics">
        <title>Complete genome sequence of Marinifilaceae bacterium strain SPP2, isolated from the Antarctic marine sediment.</title>
        <authorList>
            <person name="Watanabe M."/>
            <person name="Kojima H."/>
            <person name="Fukui M."/>
        </authorList>
    </citation>
    <scope>NUCLEOTIDE SEQUENCE [LARGE SCALE GENOMIC DNA]</scope>
    <source>
        <strain evidence="2 3">SPP2</strain>
    </source>
</reference>
<proteinExistence type="predicted"/>
<evidence type="ECO:0000256" key="1">
    <source>
        <dbReference type="SAM" id="Phobius"/>
    </source>
</evidence>
<dbReference type="KEGG" id="mbas:ALGA_4176"/>
<accession>A0A1Y1CPW8</accession>
<keyword evidence="1" id="KW-1133">Transmembrane helix</keyword>
<keyword evidence="1" id="KW-0812">Transmembrane</keyword>